<dbReference type="Gene3D" id="3.90.75.20">
    <property type="match status" value="1"/>
</dbReference>
<dbReference type="STRING" id="224999.GCA_001485475_00125"/>
<keyword evidence="2" id="KW-0540">Nuclease</keyword>
<keyword evidence="3" id="KW-1185">Reference proteome</keyword>
<organism evidence="2">
    <name type="scientific">Tepidanaerobacter syntrophicus</name>
    <dbReference type="NCBI Taxonomy" id="224999"/>
    <lineage>
        <taxon>Bacteria</taxon>
        <taxon>Bacillati</taxon>
        <taxon>Bacillota</taxon>
        <taxon>Clostridia</taxon>
        <taxon>Thermosediminibacterales</taxon>
        <taxon>Tepidanaerobacteraceae</taxon>
        <taxon>Tepidanaerobacter</taxon>
    </lineage>
</organism>
<evidence type="ECO:0000313" key="3">
    <source>
        <dbReference type="Proteomes" id="UP000062160"/>
    </source>
</evidence>
<dbReference type="SUPFAM" id="SSF54060">
    <property type="entry name" value="His-Me finger endonucleases"/>
    <property type="match status" value="1"/>
</dbReference>
<evidence type="ECO:0000259" key="1">
    <source>
        <dbReference type="Pfam" id="PF13392"/>
    </source>
</evidence>
<feature type="domain" description="HNH nuclease" evidence="1">
    <location>
        <begin position="102"/>
        <end position="129"/>
    </location>
</feature>
<dbReference type="InterPro" id="IPR003615">
    <property type="entry name" value="HNH_nuc"/>
</dbReference>
<dbReference type="GO" id="GO:0004519">
    <property type="term" value="F:endonuclease activity"/>
    <property type="evidence" value="ECO:0007669"/>
    <property type="project" value="UniProtKB-KW"/>
</dbReference>
<evidence type="ECO:0000313" key="2">
    <source>
        <dbReference type="EMBL" id="GAQ24142.1"/>
    </source>
</evidence>
<name>A0A0U9HBS5_9FIRM</name>
<dbReference type="AlphaFoldDB" id="A0A0U9HBS5"/>
<keyword evidence="2" id="KW-0255">Endonuclease</keyword>
<gene>
    <name evidence="2" type="ORF">TSYNT_1127</name>
</gene>
<keyword evidence="2" id="KW-0378">Hydrolase</keyword>
<dbReference type="InterPro" id="IPR044925">
    <property type="entry name" value="His-Me_finger_sf"/>
</dbReference>
<sequence length="183" mass="21350">MSSIKEAFIEKIKYLRSLERTIVGNGVIIGNGDTRIYYDFITGRVPTVIYNRTWGWKIRNDNSEHIEKGYFRRSVPGINMKVLSHHVACVALGLFDDDNNLGLVVNHKNYNKLDNRPHNLELCTPRENRYHEELRRTLIKHGVWRDGLAFEAKFARQAILESKGDTLTLLRMVDNYLRSHGYF</sequence>
<accession>A0A0U9HBS5</accession>
<reference evidence="2" key="1">
    <citation type="journal article" date="2016" name="Genome Announc.">
        <title>Draft Genome Sequence of the Syntrophic Lactate-Degrading Bacterium Tepidanaerobacter syntrophicus JLT.</title>
        <authorList>
            <person name="Matsuura N."/>
            <person name="Ohashi A."/>
            <person name="Tourlousse D.M."/>
            <person name="Sekiguchi Y."/>
        </authorList>
    </citation>
    <scope>NUCLEOTIDE SEQUENCE [LARGE SCALE GENOMIC DNA]</scope>
    <source>
        <strain evidence="2">JL</strain>
    </source>
</reference>
<dbReference type="RefSeq" id="WP_059031242.1">
    <property type="nucleotide sequence ID" value="NZ_DF976995.1"/>
</dbReference>
<proteinExistence type="predicted"/>
<dbReference type="Proteomes" id="UP000062160">
    <property type="component" value="Unassembled WGS sequence"/>
</dbReference>
<dbReference type="EMBL" id="DF976995">
    <property type="protein sequence ID" value="GAQ24142.1"/>
    <property type="molecule type" value="Genomic_DNA"/>
</dbReference>
<dbReference type="Pfam" id="PF13392">
    <property type="entry name" value="HNH_3"/>
    <property type="match status" value="1"/>
</dbReference>
<protein>
    <submittedName>
        <fullName evidence="2">HNH endonuclease</fullName>
    </submittedName>
</protein>
<dbReference type="OrthoDB" id="6631788at2"/>